<dbReference type="Pfam" id="PF01839">
    <property type="entry name" value="FG-GAP"/>
    <property type="match status" value="1"/>
</dbReference>
<sequence>MGSYFGAALCAVDINHDGCDDLLIGSPMYKTKIAMEGKVDVYISQCTARISFWDPKSLFGSKGRNAQFGNAIAEVGDLNNDLYNDVVIGAPFEDDNIGCIYIYNGGKEGLINDTVQRICGGAVKSLSGFGWSISKSVDVDKNGYNDFAVSALISNKVAILRGRPIIEVSVDMDLNNANLSESNIINITLIFLYNTKYSSSNDLVLGYKLEVDTATVRPNKRLRLSDGVGSDTEIEEKVTLQRNKNVSKTFTAVLKSNIADFFTPLKFNLSYCIHSHKNFVDKLRPIFNRKKDVLKVLRFEKQCLSDDECKADLVLLMRHTGKVFVNETKKITLEVTILNHQDDAFSTTAMFKFGDKISYYGMKNIGNGDVSCLEQRERVECDVANPLSKEGKVEFLLEFKVSIIVLEEIDQPIVVDGEVMTQSEEKHPSDNIKRLMIPLELIAVPELNVKTASTPVKYNKEDQLSINNSDSFVMATDFIIHNLGPSYLPETTAVFRIPMTVPGGNMLFTYTDIHVTRENISLECDIKSEDNGTNPTISLLTTTQKEVSTLRAENLNKESIANVQRNILVTKQAVTGCQFATCLMVRCKVPEIAAYKQIILSLHLNFSNAHDVFKILDYLQIAIDMEIINEANTYLAPWKRIHSIRVQLSFLADMISGKPINYIWVAVASAAGAFCCIMFLWFLIWKYRCCVTKMQREIHVIKRESIKRRTRRQTSHEGVQYKSIGGECSSKL</sequence>
<dbReference type="PANTHER" id="PTHR23220">
    <property type="entry name" value="INTEGRIN ALPHA"/>
    <property type="match status" value="1"/>
</dbReference>
<dbReference type="SMART" id="SM00191">
    <property type="entry name" value="Int_alpha"/>
    <property type="match status" value="3"/>
</dbReference>
<dbReference type="GO" id="GO:0008305">
    <property type="term" value="C:integrin complex"/>
    <property type="evidence" value="ECO:0007669"/>
    <property type="project" value="InterPro"/>
</dbReference>
<dbReference type="GO" id="GO:0009897">
    <property type="term" value="C:external side of plasma membrane"/>
    <property type="evidence" value="ECO:0007669"/>
    <property type="project" value="TreeGrafter"/>
</dbReference>
<evidence type="ECO:0000256" key="2">
    <source>
        <dbReference type="ARBA" id="ARBA00008054"/>
    </source>
</evidence>
<dbReference type="InterPro" id="IPR000413">
    <property type="entry name" value="Integrin_alpha"/>
</dbReference>
<keyword evidence="8 13" id="KW-0401">Integrin</keyword>
<dbReference type="Gene3D" id="2.60.40.1530">
    <property type="entry name" value="ntegrin, alpha v. Chain A, domain 4"/>
    <property type="match status" value="1"/>
</dbReference>
<keyword evidence="5" id="KW-0677">Repeat</keyword>
<evidence type="ECO:0000256" key="1">
    <source>
        <dbReference type="ARBA" id="ARBA00004479"/>
    </source>
</evidence>
<dbReference type="GO" id="GO:0033627">
    <property type="term" value="P:cell adhesion mediated by integrin"/>
    <property type="evidence" value="ECO:0007669"/>
    <property type="project" value="TreeGrafter"/>
</dbReference>
<keyword evidence="10 13" id="KW-0675">Receptor</keyword>
<gene>
    <name evidence="17" type="ORF">OCBIM_22010764mg</name>
</gene>
<dbReference type="STRING" id="37653.A0A0L8FQQ8"/>
<feature type="domain" description="Integrin alpha third immunoglobulin-like" evidence="16">
    <location>
        <begin position="477"/>
        <end position="606"/>
    </location>
</feature>
<dbReference type="InterPro" id="IPR032695">
    <property type="entry name" value="Integrin_dom_sf"/>
</dbReference>
<dbReference type="InterPro" id="IPR048285">
    <property type="entry name" value="Integrin_alpha_Ig-like_2"/>
</dbReference>
<dbReference type="GO" id="GO:0098609">
    <property type="term" value="P:cell-cell adhesion"/>
    <property type="evidence" value="ECO:0007669"/>
    <property type="project" value="TreeGrafter"/>
</dbReference>
<evidence type="ECO:0000259" key="14">
    <source>
        <dbReference type="Pfam" id="PF08441"/>
    </source>
</evidence>
<keyword evidence="3 13" id="KW-0812">Transmembrane</keyword>
<feature type="repeat" description="FG-GAP" evidence="12">
    <location>
        <begin position="116"/>
        <end position="177"/>
    </location>
</feature>
<feature type="domain" description="Integrin alpha second immunoglobulin-like" evidence="15">
    <location>
        <begin position="303"/>
        <end position="432"/>
    </location>
</feature>
<keyword evidence="4" id="KW-0732">Signal</keyword>
<evidence type="ECO:0000256" key="5">
    <source>
        <dbReference type="ARBA" id="ARBA00022737"/>
    </source>
</evidence>
<dbReference type="PROSITE" id="PS51470">
    <property type="entry name" value="FG_GAP"/>
    <property type="match status" value="3"/>
</dbReference>
<feature type="repeat" description="FG-GAP" evidence="12">
    <location>
        <begin position="1"/>
        <end position="51"/>
    </location>
</feature>
<evidence type="ECO:0000256" key="4">
    <source>
        <dbReference type="ARBA" id="ARBA00022729"/>
    </source>
</evidence>
<dbReference type="PRINTS" id="PR01185">
    <property type="entry name" value="INTEGRINA"/>
</dbReference>
<feature type="repeat" description="FG-GAP" evidence="12">
    <location>
        <begin position="54"/>
        <end position="112"/>
    </location>
</feature>
<evidence type="ECO:0000256" key="10">
    <source>
        <dbReference type="ARBA" id="ARBA00023170"/>
    </source>
</evidence>
<protein>
    <submittedName>
        <fullName evidence="17">Uncharacterized protein</fullName>
    </submittedName>
</protein>
<keyword evidence="6 13" id="KW-0130">Cell adhesion</keyword>
<dbReference type="AlphaFoldDB" id="A0A0L8FQQ8"/>
<evidence type="ECO:0000256" key="8">
    <source>
        <dbReference type="ARBA" id="ARBA00023037"/>
    </source>
</evidence>
<accession>A0A0L8FQQ8</accession>
<keyword evidence="7 13" id="KW-1133">Transmembrane helix</keyword>
<dbReference type="Gene3D" id="2.130.10.130">
    <property type="entry name" value="Integrin alpha, N-terminal"/>
    <property type="match status" value="1"/>
</dbReference>
<dbReference type="Gene3D" id="2.60.40.1510">
    <property type="entry name" value="ntegrin, alpha v. Chain A, domain 3"/>
    <property type="match status" value="1"/>
</dbReference>
<dbReference type="InterPro" id="IPR013519">
    <property type="entry name" value="Int_alpha_beta-p"/>
</dbReference>
<dbReference type="InterPro" id="IPR013517">
    <property type="entry name" value="FG-GAP"/>
</dbReference>
<dbReference type="SUPFAM" id="SSF69318">
    <property type="entry name" value="Integrin alpha N-terminal domain"/>
    <property type="match status" value="1"/>
</dbReference>
<evidence type="ECO:0000256" key="6">
    <source>
        <dbReference type="ARBA" id="ARBA00022889"/>
    </source>
</evidence>
<dbReference type="GO" id="GO:0007229">
    <property type="term" value="P:integrin-mediated signaling pathway"/>
    <property type="evidence" value="ECO:0007669"/>
    <property type="project" value="UniProtKB-KW"/>
</dbReference>
<feature type="transmembrane region" description="Helical" evidence="13">
    <location>
        <begin position="662"/>
        <end position="685"/>
    </location>
</feature>
<reference evidence="17" key="1">
    <citation type="submission" date="2015-07" db="EMBL/GenBank/DDBJ databases">
        <title>MeaNS - Measles Nucleotide Surveillance Program.</title>
        <authorList>
            <person name="Tran T."/>
            <person name="Druce J."/>
        </authorList>
    </citation>
    <scope>NUCLEOTIDE SEQUENCE</scope>
    <source>
        <strain evidence="17">UCB-OBI-ISO-001</strain>
        <tissue evidence="17">Gonad</tissue>
    </source>
</reference>
<dbReference type="OrthoDB" id="6155370at2759"/>
<comment type="similarity">
    <text evidence="2 13">Belongs to the integrin alpha chain family.</text>
</comment>
<feature type="domain" description="Integrin alpha first immunoglubulin-like" evidence="14">
    <location>
        <begin position="163"/>
        <end position="291"/>
    </location>
</feature>
<evidence type="ECO:0000259" key="15">
    <source>
        <dbReference type="Pfam" id="PF20805"/>
    </source>
</evidence>
<evidence type="ECO:0000256" key="12">
    <source>
        <dbReference type="PROSITE-ProRule" id="PRU00803"/>
    </source>
</evidence>
<evidence type="ECO:0000256" key="7">
    <source>
        <dbReference type="ARBA" id="ARBA00022989"/>
    </source>
</evidence>
<comment type="subcellular location">
    <subcellularLocation>
        <location evidence="1 13">Membrane</location>
        <topology evidence="1 13">Single-pass type I membrane protein</topology>
    </subcellularLocation>
</comment>
<evidence type="ECO:0000256" key="11">
    <source>
        <dbReference type="ARBA" id="ARBA00023180"/>
    </source>
</evidence>
<dbReference type="Pfam" id="PF20805">
    <property type="entry name" value="Integrin_A_Ig_2"/>
    <property type="match status" value="1"/>
</dbReference>
<dbReference type="InterPro" id="IPR028994">
    <property type="entry name" value="Integrin_alpha_N"/>
</dbReference>
<keyword evidence="9 13" id="KW-0472">Membrane</keyword>
<name>A0A0L8FQQ8_OCTBM</name>
<evidence type="ECO:0000259" key="16">
    <source>
        <dbReference type="Pfam" id="PF20806"/>
    </source>
</evidence>
<dbReference type="EMBL" id="KQ427506">
    <property type="protein sequence ID" value="KOF66997.1"/>
    <property type="molecule type" value="Genomic_DNA"/>
</dbReference>
<dbReference type="PANTHER" id="PTHR23220:SF134">
    <property type="entry name" value="INTEGRIN ALPHA-2 DOMAIN-CONTAINING PROTEIN"/>
    <property type="match status" value="1"/>
</dbReference>
<evidence type="ECO:0000256" key="9">
    <source>
        <dbReference type="ARBA" id="ARBA00023136"/>
    </source>
</evidence>
<evidence type="ECO:0000256" key="3">
    <source>
        <dbReference type="ARBA" id="ARBA00022692"/>
    </source>
</evidence>
<dbReference type="Pfam" id="PF20806">
    <property type="entry name" value="Integrin_A_Ig_3"/>
    <property type="match status" value="1"/>
</dbReference>
<dbReference type="InterPro" id="IPR048286">
    <property type="entry name" value="Integrin_alpha_Ig-like_3"/>
</dbReference>
<keyword evidence="11" id="KW-0325">Glycoprotein</keyword>
<dbReference type="GO" id="GO:0005178">
    <property type="term" value="F:integrin binding"/>
    <property type="evidence" value="ECO:0007669"/>
    <property type="project" value="TreeGrafter"/>
</dbReference>
<dbReference type="Gene3D" id="2.60.40.1460">
    <property type="entry name" value="Integrin domains. Chain A, domain 2"/>
    <property type="match status" value="1"/>
</dbReference>
<evidence type="ECO:0000313" key="17">
    <source>
        <dbReference type="EMBL" id="KOF66997.1"/>
    </source>
</evidence>
<dbReference type="GO" id="GO:0007160">
    <property type="term" value="P:cell-matrix adhesion"/>
    <property type="evidence" value="ECO:0007669"/>
    <property type="project" value="TreeGrafter"/>
</dbReference>
<dbReference type="Pfam" id="PF08441">
    <property type="entry name" value="Integrin_A_Ig_1"/>
    <property type="match status" value="1"/>
</dbReference>
<organism evidence="17">
    <name type="scientific">Octopus bimaculoides</name>
    <name type="common">California two-spotted octopus</name>
    <dbReference type="NCBI Taxonomy" id="37653"/>
    <lineage>
        <taxon>Eukaryota</taxon>
        <taxon>Metazoa</taxon>
        <taxon>Spiralia</taxon>
        <taxon>Lophotrochozoa</taxon>
        <taxon>Mollusca</taxon>
        <taxon>Cephalopoda</taxon>
        <taxon>Coleoidea</taxon>
        <taxon>Octopodiformes</taxon>
        <taxon>Octopoda</taxon>
        <taxon>Incirrata</taxon>
        <taxon>Octopodidae</taxon>
        <taxon>Octopus</taxon>
    </lineage>
</organism>
<evidence type="ECO:0000256" key="13">
    <source>
        <dbReference type="RuleBase" id="RU003762"/>
    </source>
</evidence>
<proteinExistence type="inferred from homology"/>
<dbReference type="InterPro" id="IPR013649">
    <property type="entry name" value="Integrin_alpha_Ig-like_1"/>
</dbReference>
<dbReference type="SUPFAM" id="SSF69179">
    <property type="entry name" value="Integrin domains"/>
    <property type="match status" value="3"/>
</dbReference>